<sequence>MMNPHPHAFTPRLNGKCCWGKEPGAFWDQTLKLQQLLAKKTPRNKCYEPDETNVVVSVTDRSQRDLSKRFDEMDIDWEVVEEQLMAWSHLLREGRRLRIDISFIYKETTQAVTCRALAGVASASICEFARSSREMD</sequence>
<evidence type="ECO:0000313" key="2">
    <source>
        <dbReference type="Proteomes" id="UP001283341"/>
    </source>
</evidence>
<keyword evidence="2" id="KW-1185">Reference proteome</keyword>
<evidence type="ECO:0000313" key="1">
    <source>
        <dbReference type="EMBL" id="KAK3331539.1"/>
    </source>
</evidence>
<reference evidence="1" key="2">
    <citation type="submission" date="2023-06" db="EMBL/GenBank/DDBJ databases">
        <authorList>
            <consortium name="Lawrence Berkeley National Laboratory"/>
            <person name="Haridas S."/>
            <person name="Hensen N."/>
            <person name="Bonometti L."/>
            <person name="Westerberg I."/>
            <person name="Brannstrom I.O."/>
            <person name="Guillou S."/>
            <person name="Cros-Aarteil S."/>
            <person name="Calhoun S."/>
            <person name="Kuo A."/>
            <person name="Mondo S."/>
            <person name="Pangilinan J."/>
            <person name="Riley R."/>
            <person name="Labutti K."/>
            <person name="Andreopoulos B."/>
            <person name="Lipzen A."/>
            <person name="Chen C."/>
            <person name="Yanf M."/>
            <person name="Daum C."/>
            <person name="Ng V."/>
            <person name="Clum A."/>
            <person name="Steindorff A."/>
            <person name="Ohm R."/>
            <person name="Martin F."/>
            <person name="Silar P."/>
            <person name="Natvig D."/>
            <person name="Lalanne C."/>
            <person name="Gautier V."/>
            <person name="Ament-Velasquez S.L."/>
            <person name="Kruys A."/>
            <person name="Hutchinson M.I."/>
            <person name="Powell A.J."/>
            <person name="Barry K."/>
            <person name="Miller A.N."/>
            <person name="Grigoriev I.V."/>
            <person name="Debuchy R."/>
            <person name="Gladieux P."/>
            <person name="Thoren M.H."/>
            <person name="Johannesson H."/>
        </authorList>
    </citation>
    <scope>NUCLEOTIDE SEQUENCE</scope>
    <source>
        <strain evidence="1">CBS 118394</strain>
    </source>
</reference>
<gene>
    <name evidence="1" type="ORF">B0H66DRAFT_99088</name>
</gene>
<organism evidence="1 2">
    <name type="scientific">Apodospora peruviana</name>
    <dbReference type="NCBI Taxonomy" id="516989"/>
    <lineage>
        <taxon>Eukaryota</taxon>
        <taxon>Fungi</taxon>
        <taxon>Dikarya</taxon>
        <taxon>Ascomycota</taxon>
        <taxon>Pezizomycotina</taxon>
        <taxon>Sordariomycetes</taxon>
        <taxon>Sordariomycetidae</taxon>
        <taxon>Sordariales</taxon>
        <taxon>Lasiosphaeriaceae</taxon>
        <taxon>Apodospora</taxon>
    </lineage>
</organism>
<protein>
    <submittedName>
        <fullName evidence="1">Uncharacterized protein</fullName>
    </submittedName>
</protein>
<dbReference type="AlphaFoldDB" id="A0AAE0IUK4"/>
<dbReference type="EMBL" id="JAUEDM010000001">
    <property type="protein sequence ID" value="KAK3331539.1"/>
    <property type="molecule type" value="Genomic_DNA"/>
</dbReference>
<dbReference type="Proteomes" id="UP001283341">
    <property type="component" value="Unassembled WGS sequence"/>
</dbReference>
<accession>A0AAE0IUK4</accession>
<comment type="caution">
    <text evidence="1">The sequence shown here is derived from an EMBL/GenBank/DDBJ whole genome shotgun (WGS) entry which is preliminary data.</text>
</comment>
<reference evidence="1" key="1">
    <citation type="journal article" date="2023" name="Mol. Phylogenet. Evol.">
        <title>Genome-scale phylogeny and comparative genomics of the fungal order Sordariales.</title>
        <authorList>
            <person name="Hensen N."/>
            <person name="Bonometti L."/>
            <person name="Westerberg I."/>
            <person name="Brannstrom I.O."/>
            <person name="Guillou S."/>
            <person name="Cros-Aarteil S."/>
            <person name="Calhoun S."/>
            <person name="Haridas S."/>
            <person name="Kuo A."/>
            <person name="Mondo S."/>
            <person name="Pangilinan J."/>
            <person name="Riley R."/>
            <person name="LaButti K."/>
            <person name="Andreopoulos B."/>
            <person name="Lipzen A."/>
            <person name="Chen C."/>
            <person name="Yan M."/>
            <person name="Daum C."/>
            <person name="Ng V."/>
            <person name="Clum A."/>
            <person name="Steindorff A."/>
            <person name="Ohm R.A."/>
            <person name="Martin F."/>
            <person name="Silar P."/>
            <person name="Natvig D.O."/>
            <person name="Lalanne C."/>
            <person name="Gautier V."/>
            <person name="Ament-Velasquez S.L."/>
            <person name="Kruys A."/>
            <person name="Hutchinson M.I."/>
            <person name="Powell A.J."/>
            <person name="Barry K."/>
            <person name="Miller A.N."/>
            <person name="Grigoriev I.V."/>
            <person name="Debuchy R."/>
            <person name="Gladieux P."/>
            <person name="Hiltunen Thoren M."/>
            <person name="Johannesson H."/>
        </authorList>
    </citation>
    <scope>NUCLEOTIDE SEQUENCE</scope>
    <source>
        <strain evidence="1">CBS 118394</strain>
    </source>
</reference>
<proteinExistence type="predicted"/>
<name>A0AAE0IUK4_9PEZI</name>